<dbReference type="AlphaFoldDB" id="A0AAN7RTB4"/>
<reference evidence="1 2" key="1">
    <citation type="journal article" date="2023" name="J. Hered.">
        <title>Chromosome-level genome of the wood stork (Mycteria americana) provides insight into avian chromosome evolution.</title>
        <authorList>
            <person name="Flamio R. Jr."/>
            <person name="Ramstad K.M."/>
        </authorList>
    </citation>
    <scope>NUCLEOTIDE SEQUENCE [LARGE SCALE GENOMIC DNA]</scope>
    <source>
        <strain evidence="1">JAX WOST 10</strain>
    </source>
</reference>
<accession>A0AAN7RTB4</accession>
<evidence type="ECO:0000313" key="1">
    <source>
        <dbReference type="EMBL" id="KAK4816272.1"/>
    </source>
</evidence>
<protein>
    <submittedName>
        <fullName evidence="1">Uncharacterized protein</fullName>
    </submittedName>
</protein>
<keyword evidence="2" id="KW-1185">Reference proteome</keyword>
<gene>
    <name evidence="1" type="ORF">QYF61_014344</name>
</gene>
<proteinExistence type="predicted"/>
<dbReference type="Proteomes" id="UP001333110">
    <property type="component" value="Unassembled WGS sequence"/>
</dbReference>
<sequence>MEMRETSGGIKQVKRELTSMPIHKCVQFRSMDVGRSVDVTYLDLGKTFNKISHSILIVTTGWLKKLSEPSGSRIKFLASIMGLFMFNIFINDLEEEVEYAFTKLADNTIELVESPSLDVFKTWLEEGLSTLPVGYRAGFCEKLLEASPMCNRANVSRL</sequence>
<evidence type="ECO:0000313" key="2">
    <source>
        <dbReference type="Proteomes" id="UP001333110"/>
    </source>
</evidence>
<name>A0AAN7RTB4_MYCAM</name>
<comment type="caution">
    <text evidence="1">The sequence shown here is derived from an EMBL/GenBank/DDBJ whole genome shotgun (WGS) entry which is preliminary data.</text>
</comment>
<organism evidence="1 2">
    <name type="scientific">Mycteria americana</name>
    <name type="common">Wood stork</name>
    <dbReference type="NCBI Taxonomy" id="33587"/>
    <lineage>
        <taxon>Eukaryota</taxon>
        <taxon>Metazoa</taxon>
        <taxon>Chordata</taxon>
        <taxon>Craniata</taxon>
        <taxon>Vertebrata</taxon>
        <taxon>Euteleostomi</taxon>
        <taxon>Archelosauria</taxon>
        <taxon>Archosauria</taxon>
        <taxon>Dinosauria</taxon>
        <taxon>Saurischia</taxon>
        <taxon>Theropoda</taxon>
        <taxon>Coelurosauria</taxon>
        <taxon>Aves</taxon>
        <taxon>Neognathae</taxon>
        <taxon>Neoaves</taxon>
        <taxon>Aequornithes</taxon>
        <taxon>Ciconiiformes</taxon>
        <taxon>Ciconiidae</taxon>
        <taxon>Mycteria</taxon>
    </lineage>
</organism>
<dbReference type="EMBL" id="JAUNZN010000009">
    <property type="protein sequence ID" value="KAK4816272.1"/>
    <property type="molecule type" value="Genomic_DNA"/>
</dbReference>